<accession>A0A2N5SXM3</accession>
<gene>
    <name evidence="1" type="ORF">PCASD_21788</name>
</gene>
<comment type="caution">
    <text evidence="1">The sequence shown here is derived from an EMBL/GenBank/DDBJ whole genome shotgun (WGS) entry which is preliminary data.</text>
</comment>
<dbReference type="Proteomes" id="UP000235392">
    <property type="component" value="Unassembled WGS sequence"/>
</dbReference>
<dbReference type="EMBL" id="PGCI01000741">
    <property type="protein sequence ID" value="PLW17985.1"/>
    <property type="molecule type" value="Genomic_DNA"/>
</dbReference>
<protein>
    <submittedName>
        <fullName evidence="1">Uncharacterized protein</fullName>
    </submittedName>
</protein>
<dbReference type="AlphaFoldDB" id="A0A2N5SXM3"/>
<evidence type="ECO:0000313" key="2">
    <source>
        <dbReference type="Proteomes" id="UP000235392"/>
    </source>
</evidence>
<evidence type="ECO:0000313" key="1">
    <source>
        <dbReference type="EMBL" id="PLW17985.1"/>
    </source>
</evidence>
<sequence length="343" mass="38967">MRRLLVKYFCMTHILIERGSLKLATATPGNGLNIDLNVAALMEEEPPIPSATGLTFDLNEVLAEEQRAIRPCNSATSRAAPIFVASTRENYDLPGDNSESFAASSSGVSMPSLGTTNDIKRKDLERLEFLQQRMTKIIRAEEPDQNSLKKQVRGAGQDGKWILDMSRVNTLHLEGFGEVPRIRKSKGAILTSQHSLNNFIGPQSTQSRNPVEVLNFKYWSFVKVRKGAEIINDYLEPPGENRNENDLFRYLKTQNHPEQDNSAGVFWIERKYEEDFFISYNHGDPDSKFPYPRGFTISKRASAIREIVLEIYDNKIVASQANDFEFLEKIKTQFNIKELRKAS</sequence>
<proteinExistence type="predicted"/>
<name>A0A2N5SXM3_9BASI</name>
<reference evidence="1 2" key="1">
    <citation type="submission" date="2017-11" db="EMBL/GenBank/DDBJ databases">
        <title>De novo assembly and phasing of dikaryotic genomes from two isolates of Puccinia coronata f. sp. avenae, the causal agent of oat crown rust.</title>
        <authorList>
            <person name="Miller M.E."/>
            <person name="Zhang Y."/>
            <person name="Omidvar V."/>
            <person name="Sperschneider J."/>
            <person name="Schwessinger B."/>
            <person name="Raley C."/>
            <person name="Palmer J.M."/>
            <person name="Garnica D."/>
            <person name="Upadhyaya N."/>
            <person name="Rathjen J."/>
            <person name="Taylor J.M."/>
            <person name="Park R.F."/>
            <person name="Dodds P.N."/>
            <person name="Hirsch C.D."/>
            <person name="Kianian S.F."/>
            <person name="Figueroa M."/>
        </authorList>
    </citation>
    <scope>NUCLEOTIDE SEQUENCE [LARGE SCALE GENOMIC DNA]</scope>
    <source>
        <strain evidence="1">12SD80</strain>
    </source>
</reference>
<organism evidence="1 2">
    <name type="scientific">Puccinia coronata f. sp. avenae</name>
    <dbReference type="NCBI Taxonomy" id="200324"/>
    <lineage>
        <taxon>Eukaryota</taxon>
        <taxon>Fungi</taxon>
        <taxon>Dikarya</taxon>
        <taxon>Basidiomycota</taxon>
        <taxon>Pucciniomycotina</taxon>
        <taxon>Pucciniomycetes</taxon>
        <taxon>Pucciniales</taxon>
        <taxon>Pucciniaceae</taxon>
        <taxon>Puccinia</taxon>
    </lineage>
</organism>